<dbReference type="OrthoDB" id="9803619at2"/>
<dbReference type="Pfam" id="PF01966">
    <property type="entry name" value="HD"/>
    <property type="match status" value="1"/>
</dbReference>
<dbReference type="RefSeq" id="WP_123045109.1">
    <property type="nucleotide sequence ID" value="NZ_RDSR01000005.1"/>
</dbReference>
<dbReference type="PANTHER" id="PTHR11373">
    <property type="entry name" value="DEOXYNUCLEOSIDE TRIPHOSPHATE TRIPHOSPHOHYDROLASE"/>
    <property type="match status" value="1"/>
</dbReference>
<dbReference type="AlphaFoldDB" id="A0A3M8LGX0"/>
<evidence type="ECO:0000313" key="5">
    <source>
        <dbReference type="Proteomes" id="UP000279859"/>
    </source>
</evidence>
<evidence type="ECO:0000313" key="4">
    <source>
        <dbReference type="EMBL" id="RNE64149.1"/>
    </source>
</evidence>
<keyword evidence="5" id="KW-1185">Reference proteome</keyword>
<protein>
    <submittedName>
        <fullName evidence="4">DNTP triphosphohydrolase</fullName>
    </submittedName>
</protein>
<dbReference type="EMBL" id="RDSR01000005">
    <property type="protein sequence ID" value="RNE64149.1"/>
    <property type="molecule type" value="Genomic_DNA"/>
</dbReference>
<evidence type="ECO:0000256" key="1">
    <source>
        <dbReference type="ARBA" id="ARBA00022801"/>
    </source>
</evidence>
<dbReference type="NCBIfam" id="TIGR01353">
    <property type="entry name" value="dGTP_triPase"/>
    <property type="match status" value="1"/>
</dbReference>
<sequence>MENRTSHSPVDATRQRLVPEPADDAATLGEDEFRVDLERIRFSPYLSRLSAVTQVIPQAGSGTVIHNRLTHSLKVSAVARSIAVDLETGTGETRALLAELGGCDPVVVQAAASAHDLGHPPFGHLGEQTLDRLARGRLGLPDGFEGNAQTFRILTTLDTCDATVRGLNLTAAVRAAVLKYPWTRDQWQGKLTGPARLLPRGVGTDPDEGAQKFSAYALNAAEMAAVKRAYPAIAPDQQTVECSVMDLADDIAYAVHDLDDFYRAGVLQHTTVAAELDGWLANQVSLAEVSIDDLEASFRSPGYSLELAWRRAEEKDAWLAHQDAFRDAVIRVQEGLVEGLLSVPYDGGMAADHAIAAFTRHWINRLKGSICLERHPDVRSGHVRLAQDAWHDVVVLKFVHSRFVLDRPDLAIYQRGQARVIESLVDGLWAWLNDSDDAARAPRRLTDFVAATTEEYLQLGRDVPGLGGRARQPDLLRLGRARAVVDYIASFTDAQALSAAALVSGTSDRLWEDGRSL</sequence>
<organism evidence="4 5">
    <name type="scientific">Cryobacterium tepidiphilum</name>
    <dbReference type="NCBI Taxonomy" id="2486026"/>
    <lineage>
        <taxon>Bacteria</taxon>
        <taxon>Bacillati</taxon>
        <taxon>Actinomycetota</taxon>
        <taxon>Actinomycetes</taxon>
        <taxon>Micrococcales</taxon>
        <taxon>Microbacteriaceae</taxon>
        <taxon>Cryobacterium</taxon>
    </lineage>
</organism>
<dbReference type="SMART" id="SM00471">
    <property type="entry name" value="HDc"/>
    <property type="match status" value="1"/>
</dbReference>
<dbReference type="SUPFAM" id="SSF109604">
    <property type="entry name" value="HD-domain/PDEase-like"/>
    <property type="match status" value="1"/>
</dbReference>
<dbReference type="Proteomes" id="UP000279859">
    <property type="component" value="Unassembled WGS sequence"/>
</dbReference>
<comment type="caution">
    <text evidence="4">The sequence shown here is derived from an EMBL/GenBank/DDBJ whole genome shotgun (WGS) entry which is preliminary data.</text>
</comment>
<dbReference type="PANTHER" id="PTHR11373:SF32">
    <property type="entry name" value="DEOXYGUANOSINETRIPHOSPHATE TRIPHOSPHOHYDROLASE"/>
    <property type="match status" value="1"/>
</dbReference>
<dbReference type="Gene3D" id="1.10.3210.10">
    <property type="entry name" value="Hypothetical protein af1432"/>
    <property type="match status" value="1"/>
</dbReference>
<accession>A0A3M8LGX0</accession>
<feature type="region of interest" description="Disordered" evidence="2">
    <location>
        <begin position="1"/>
        <end position="24"/>
    </location>
</feature>
<evidence type="ECO:0000256" key="2">
    <source>
        <dbReference type="SAM" id="MobiDB-lite"/>
    </source>
</evidence>
<dbReference type="InterPro" id="IPR006674">
    <property type="entry name" value="HD_domain"/>
</dbReference>
<dbReference type="InterPro" id="IPR006261">
    <property type="entry name" value="dGTPase"/>
</dbReference>
<dbReference type="InterPro" id="IPR050135">
    <property type="entry name" value="dGTPase-like"/>
</dbReference>
<keyword evidence="1 4" id="KW-0378">Hydrolase</keyword>
<dbReference type="GO" id="GO:0006203">
    <property type="term" value="P:dGTP catabolic process"/>
    <property type="evidence" value="ECO:0007669"/>
    <property type="project" value="TreeGrafter"/>
</dbReference>
<proteinExistence type="predicted"/>
<reference evidence="4 5" key="1">
    <citation type="submission" date="2018-11" db="EMBL/GenBank/DDBJ databases">
        <title>Cryobacterium sp. nov., isolated from rhizosphere soil of lettuce.</title>
        <authorList>
            <person name="Wang Y."/>
        </authorList>
    </citation>
    <scope>NUCLEOTIDE SEQUENCE [LARGE SCALE GENOMIC DNA]</scope>
    <source>
        <strain evidence="4 5">NEAU-85</strain>
    </source>
</reference>
<dbReference type="CDD" id="cd00077">
    <property type="entry name" value="HDc"/>
    <property type="match status" value="1"/>
</dbReference>
<gene>
    <name evidence="4" type="primary">dgt</name>
    <name evidence="4" type="ORF">EEJ31_04575</name>
</gene>
<feature type="domain" description="HD/PDEase" evidence="3">
    <location>
        <begin position="64"/>
        <end position="263"/>
    </location>
</feature>
<dbReference type="InterPro" id="IPR003607">
    <property type="entry name" value="HD/PDEase_dom"/>
</dbReference>
<name>A0A3M8LGX0_9MICO</name>
<dbReference type="GO" id="GO:0008832">
    <property type="term" value="F:dGTPase activity"/>
    <property type="evidence" value="ECO:0007669"/>
    <property type="project" value="TreeGrafter"/>
</dbReference>
<evidence type="ECO:0000259" key="3">
    <source>
        <dbReference type="SMART" id="SM00471"/>
    </source>
</evidence>